<accession>A0A2S6NIE3</accession>
<gene>
    <name evidence="2" type="ORF">CCS01_11155</name>
</gene>
<dbReference type="AlphaFoldDB" id="A0A2S6NIE3"/>
<dbReference type="OrthoDB" id="7282941at2"/>
<evidence type="ECO:0000313" key="2">
    <source>
        <dbReference type="EMBL" id="PPQ34324.1"/>
    </source>
</evidence>
<organism evidence="2 3">
    <name type="scientific">Rhodopila globiformis</name>
    <name type="common">Rhodopseudomonas globiformis</name>
    <dbReference type="NCBI Taxonomy" id="1071"/>
    <lineage>
        <taxon>Bacteria</taxon>
        <taxon>Pseudomonadati</taxon>
        <taxon>Pseudomonadota</taxon>
        <taxon>Alphaproteobacteria</taxon>
        <taxon>Acetobacterales</taxon>
        <taxon>Acetobacteraceae</taxon>
        <taxon>Rhodopila</taxon>
    </lineage>
</organism>
<evidence type="ECO:0000313" key="3">
    <source>
        <dbReference type="Proteomes" id="UP000239724"/>
    </source>
</evidence>
<feature type="region of interest" description="Disordered" evidence="1">
    <location>
        <begin position="1"/>
        <end position="24"/>
    </location>
</feature>
<proteinExistence type="predicted"/>
<reference evidence="2 3" key="1">
    <citation type="journal article" date="2018" name="Arch. Microbiol.">
        <title>New insights into the metabolic potential of the phototrophic purple bacterium Rhodopila globiformis DSM 161(T) from its draft genome sequence and evidence for a vanadium-dependent nitrogenase.</title>
        <authorList>
            <person name="Imhoff J.F."/>
            <person name="Rahn T."/>
            <person name="Kunzel S."/>
            <person name="Neulinger S.C."/>
        </authorList>
    </citation>
    <scope>NUCLEOTIDE SEQUENCE [LARGE SCALE GENOMIC DNA]</scope>
    <source>
        <strain evidence="2 3">DSM 161</strain>
    </source>
</reference>
<name>A0A2S6NIE3_RHOGL</name>
<keyword evidence="3" id="KW-1185">Reference proteome</keyword>
<dbReference type="EMBL" id="NHRY01000114">
    <property type="protein sequence ID" value="PPQ34324.1"/>
    <property type="molecule type" value="Genomic_DNA"/>
</dbReference>
<evidence type="ECO:0000256" key="1">
    <source>
        <dbReference type="SAM" id="MobiDB-lite"/>
    </source>
</evidence>
<protein>
    <submittedName>
        <fullName evidence="2">Uncharacterized protein</fullName>
    </submittedName>
</protein>
<dbReference type="RefSeq" id="WP_104518931.1">
    <property type="nucleotide sequence ID" value="NZ_NHRY01000114.1"/>
</dbReference>
<sequence>MDETLNDEQPVAIQDQPQDRTAEDEISKLHAQYQARLVAAGLRAEAIKAGMIDLDGLKLLDASAIVLDANDRIVGGRKLMEDLRRDKPWLFGPTSSSSIAAVPASQPVRQKTALEMTDEEYAVARAALTRHQF</sequence>
<dbReference type="Proteomes" id="UP000239724">
    <property type="component" value="Unassembled WGS sequence"/>
</dbReference>
<comment type="caution">
    <text evidence="2">The sequence shown here is derived from an EMBL/GenBank/DDBJ whole genome shotgun (WGS) entry which is preliminary data.</text>
</comment>